<dbReference type="InParanoid" id="A0A4W3J3W7"/>
<name>A0A4W3J3W7_CALMI</name>
<accession>A0A4W3J3W7</accession>
<dbReference type="InterPro" id="IPR000238">
    <property type="entry name" value="RbfA"/>
</dbReference>
<dbReference type="InterPro" id="IPR023799">
    <property type="entry name" value="RbfA_dom_sf"/>
</dbReference>
<dbReference type="Gene3D" id="3.30.300.20">
    <property type="match status" value="1"/>
</dbReference>
<dbReference type="PANTHER" id="PTHR14725">
    <property type="entry name" value="RIBOSOME-BINDING FACTOR A, MITOCHONDRIAL-RELATED"/>
    <property type="match status" value="1"/>
</dbReference>
<sequence length="305" mass="35248">RYKKKFWYESPVLGSQLLYKPSSLENLLKPLQKTKKDDTIRKRTLNNVFHKAIAELFSTHEISPEVYDLNVEISKVLLTSDFSACRVYWITSGVADKDDHIQQVLERNAARIRHLLITHQVKGNIPSVVFVRDKEFAIVSEVERLLELADFGPEEKTLDVEQTQDFSEVAPNSSSECIVSPASTAVLSDLPPTHNINLFGIDHDLLNKQILDYKKRSSEKLFETKTFALAEQQQEQLALLRKLKRIKKKKTKYGFDDDITPERFLSEKYNAETRTRDVFSDGEKELKGIDEEINELETDDEEDRK</sequence>
<dbReference type="GeneTree" id="ENSGT00390000011362"/>
<dbReference type="STRING" id="7868.ENSCMIP00000027315"/>
<dbReference type="Pfam" id="PF02033">
    <property type="entry name" value="RBFA"/>
    <property type="match status" value="1"/>
</dbReference>
<evidence type="ECO:0000313" key="3">
    <source>
        <dbReference type="Proteomes" id="UP000314986"/>
    </source>
</evidence>
<keyword evidence="3" id="KW-1185">Reference proteome</keyword>
<reference evidence="2" key="4">
    <citation type="submission" date="2025-08" db="UniProtKB">
        <authorList>
            <consortium name="Ensembl"/>
        </authorList>
    </citation>
    <scope>IDENTIFICATION</scope>
</reference>
<organism evidence="2 3">
    <name type="scientific">Callorhinchus milii</name>
    <name type="common">Ghost shark</name>
    <dbReference type="NCBI Taxonomy" id="7868"/>
    <lineage>
        <taxon>Eukaryota</taxon>
        <taxon>Metazoa</taxon>
        <taxon>Chordata</taxon>
        <taxon>Craniata</taxon>
        <taxon>Vertebrata</taxon>
        <taxon>Chondrichthyes</taxon>
        <taxon>Holocephali</taxon>
        <taxon>Chimaeriformes</taxon>
        <taxon>Callorhinchidae</taxon>
        <taxon>Callorhinchus</taxon>
    </lineage>
</organism>
<reference evidence="3" key="1">
    <citation type="journal article" date="2006" name="Science">
        <title>Ancient noncoding elements conserved in the human genome.</title>
        <authorList>
            <person name="Venkatesh B."/>
            <person name="Kirkness E.F."/>
            <person name="Loh Y.H."/>
            <person name="Halpern A.L."/>
            <person name="Lee A.P."/>
            <person name="Johnson J."/>
            <person name="Dandona N."/>
            <person name="Viswanathan L.D."/>
            <person name="Tay A."/>
            <person name="Venter J.C."/>
            <person name="Strausberg R.L."/>
            <person name="Brenner S."/>
        </authorList>
    </citation>
    <scope>NUCLEOTIDE SEQUENCE [LARGE SCALE GENOMIC DNA]</scope>
</reference>
<dbReference type="PANTHER" id="PTHR14725:SF0">
    <property type="entry name" value="RIBOSOME-BINDING FACTOR A, MITOCHONDRIAL-RELATED"/>
    <property type="match status" value="1"/>
</dbReference>
<reference evidence="3" key="2">
    <citation type="journal article" date="2007" name="PLoS Biol.">
        <title>Survey sequencing and comparative analysis of the elephant shark (Callorhinchus milii) genome.</title>
        <authorList>
            <person name="Venkatesh B."/>
            <person name="Kirkness E.F."/>
            <person name="Loh Y.H."/>
            <person name="Halpern A.L."/>
            <person name="Lee A.P."/>
            <person name="Johnson J."/>
            <person name="Dandona N."/>
            <person name="Viswanathan L.D."/>
            <person name="Tay A."/>
            <person name="Venter J.C."/>
            <person name="Strausberg R.L."/>
            <person name="Brenner S."/>
        </authorList>
    </citation>
    <scope>NUCLEOTIDE SEQUENCE [LARGE SCALE GENOMIC DNA]</scope>
</reference>
<feature type="compositionally biased region" description="Basic and acidic residues" evidence="1">
    <location>
        <begin position="276"/>
        <end position="290"/>
    </location>
</feature>
<dbReference type="Ensembl" id="ENSCMIT00000027751.1">
    <property type="protein sequence ID" value="ENSCMIP00000027315.1"/>
    <property type="gene ID" value="ENSCMIG00000011900.1"/>
</dbReference>
<reference evidence="3" key="3">
    <citation type="journal article" date="2014" name="Nature">
        <title>Elephant shark genome provides unique insights into gnathostome evolution.</title>
        <authorList>
            <consortium name="International Elephant Shark Genome Sequencing Consortium"/>
            <person name="Venkatesh B."/>
            <person name="Lee A.P."/>
            <person name="Ravi V."/>
            <person name="Maurya A.K."/>
            <person name="Lian M.M."/>
            <person name="Swann J.B."/>
            <person name="Ohta Y."/>
            <person name="Flajnik M.F."/>
            <person name="Sutoh Y."/>
            <person name="Kasahara M."/>
            <person name="Hoon S."/>
            <person name="Gangu V."/>
            <person name="Roy S.W."/>
            <person name="Irimia M."/>
            <person name="Korzh V."/>
            <person name="Kondrychyn I."/>
            <person name="Lim Z.W."/>
            <person name="Tay B.H."/>
            <person name="Tohari S."/>
            <person name="Kong K.W."/>
            <person name="Ho S."/>
            <person name="Lorente-Galdos B."/>
            <person name="Quilez J."/>
            <person name="Marques-Bonet T."/>
            <person name="Raney B.J."/>
            <person name="Ingham P.W."/>
            <person name="Tay A."/>
            <person name="Hillier L.W."/>
            <person name="Minx P."/>
            <person name="Boehm T."/>
            <person name="Wilson R.K."/>
            <person name="Brenner S."/>
            <person name="Warren W.C."/>
        </authorList>
    </citation>
    <scope>NUCLEOTIDE SEQUENCE [LARGE SCALE GENOMIC DNA]</scope>
</reference>
<dbReference type="Proteomes" id="UP000314986">
    <property type="component" value="Unassembled WGS sequence"/>
</dbReference>
<feature type="compositionally biased region" description="Acidic residues" evidence="1">
    <location>
        <begin position="291"/>
        <end position="305"/>
    </location>
</feature>
<dbReference type="InterPro" id="IPR039212">
    <property type="entry name" value="RBFA_mitochondrial"/>
</dbReference>
<reference evidence="2" key="5">
    <citation type="submission" date="2025-09" db="UniProtKB">
        <authorList>
            <consortium name="Ensembl"/>
        </authorList>
    </citation>
    <scope>IDENTIFICATION</scope>
</reference>
<dbReference type="OMA" id="HCSRRLC"/>
<dbReference type="AlphaFoldDB" id="A0A4W3J3W7"/>
<dbReference type="SUPFAM" id="SSF89919">
    <property type="entry name" value="Ribosome-binding factor A, RbfA"/>
    <property type="match status" value="1"/>
</dbReference>
<evidence type="ECO:0000256" key="1">
    <source>
        <dbReference type="SAM" id="MobiDB-lite"/>
    </source>
</evidence>
<evidence type="ECO:0000313" key="2">
    <source>
        <dbReference type="Ensembl" id="ENSCMIP00000027315.1"/>
    </source>
</evidence>
<protein>
    <submittedName>
        <fullName evidence="2">Ribosome binding factor A</fullName>
    </submittedName>
</protein>
<proteinExistence type="predicted"/>
<feature type="region of interest" description="Disordered" evidence="1">
    <location>
        <begin position="276"/>
        <end position="305"/>
    </location>
</feature>
<dbReference type="GO" id="GO:0006364">
    <property type="term" value="P:rRNA processing"/>
    <property type="evidence" value="ECO:0007669"/>
    <property type="project" value="InterPro"/>
</dbReference>
<dbReference type="InterPro" id="IPR015946">
    <property type="entry name" value="KH_dom-like_a/b"/>
</dbReference>